<feature type="repeat" description="ANK" evidence="6">
    <location>
        <begin position="1308"/>
        <end position="1340"/>
    </location>
</feature>
<keyword evidence="4" id="KW-0862">Zinc</keyword>
<dbReference type="PANTHER" id="PTHR24123">
    <property type="entry name" value="ANKYRIN REPEAT-CONTAINING"/>
    <property type="match status" value="1"/>
</dbReference>
<keyword evidence="10" id="KW-1185">Reference proteome</keyword>
<name>A0ABR1YTK2_9PEZI</name>
<dbReference type="SMART" id="SM00291">
    <property type="entry name" value="ZnF_ZZ"/>
    <property type="match status" value="1"/>
</dbReference>
<evidence type="ECO:0000256" key="2">
    <source>
        <dbReference type="ARBA" id="ARBA00022737"/>
    </source>
</evidence>
<dbReference type="CDD" id="cd02249">
    <property type="entry name" value="ZZ"/>
    <property type="match status" value="1"/>
</dbReference>
<evidence type="ECO:0000256" key="1">
    <source>
        <dbReference type="ARBA" id="ARBA00022723"/>
    </source>
</evidence>
<dbReference type="SUPFAM" id="SSF57850">
    <property type="entry name" value="RING/U-box"/>
    <property type="match status" value="1"/>
</dbReference>
<feature type="repeat" description="ANK" evidence="6">
    <location>
        <begin position="1009"/>
        <end position="1041"/>
    </location>
</feature>
<dbReference type="EMBL" id="JBBWRZ010000004">
    <property type="protein sequence ID" value="KAK8238296.1"/>
    <property type="molecule type" value="Genomic_DNA"/>
</dbReference>
<keyword evidence="3" id="KW-0863">Zinc-finger</keyword>
<feature type="compositionally biased region" description="Basic and acidic residues" evidence="7">
    <location>
        <begin position="1698"/>
        <end position="1721"/>
    </location>
</feature>
<keyword evidence="1" id="KW-0479">Metal-binding</keyword>
<dbReference type="PROSITE" id="PS50297">
    <property type="entry name" value="ANK_REP_REGION"/>
    <property type="match status" value="8"/>
</dbReference>
<gene>
    <name evidence="9" type="ORF">HDK90DRAFT_465107</name>
</gene>
<feature type="region of interest" description="Disordered" evidence="7">
    <location>
        <begin position="1661"/>
        <end position="1721"/>
    </location>
</feature>
<feature type="region of interest" description="Disordered" evidence="7">
    <location>
        <begin position="1589"/>
        <end position="1608"/>
    </location>
</feature>
<dbReference type="SUPFAM" id="SSF48403">
    <property type="entry name" value="Ankyrin repeat"/>
    <property type="match status" value="2"/>
</dbReference>
<dbReference type="Proteomes" id="UP001492380">
    <property type="component" value="Unassembled WGS sequence"/>
</dbReference>
<evidence type="ECO:0000256" key="4">
    <source>
        <dbReference type="ARBA" id="ARBA00022833"/>
    </source>
</evidence>
<feature type="repeat" description="ANK" evidence="6">
    <location>
        <begin position="1075"/>
        <end position="1108"/>
    </location>
</feature>
<evidence type="ECO:0000259" key="8">
    <source>
        <dbReference type="PROSITE" id="PS01357"/>
    </source>
</evidence>
<dbReference type="InterPro" id="IPR043145">
    <property type="entry name" value="Znf_ZZ_sf"/>
</dbReference>
<evidence type="ECO:0000256" key="5">
    <source>
        <dbReference type="ARBA" id="ARBA00023043"/>
    </source>
</evidence>
<dbReference type="InterPro" id="IPR051165">
    <property type="entry name" value="Multifunctional_ANK_Repeat"/>
</dbReference>
<dbReference type="Gene3D" id="3.30.60.90">
    <property type="match status" value="1"/>
</dbReference>
<feature type="repeat" description="ANK" evidence="6">
    <location>
        <begin position="1108"/>
        <end position="1140"/>
    </location>
</feature>
<evidence type="ECO:0000256" key="3">
    <source>
        <dbReference type="ARBA" id="ARBA00022771"/>
    </source>
</evidence>
<dbReference type="PANTHER" id="PTHR24123:SF33">
    <property type="entry name" value="PROTEIN HOS4"/>
    <property type="match status" value="1"/>
</dbReference>
<keyword evidence="5 6" id="KW-0040">ANK repeat</keyword>
<feature type="repeat" description="ANK" evidence="6">
    <location>
        <begin position="1214"/>
        <end position="1246"/>
    </location>
</feature>
<evidence type="ECO:0000313" key="9">
    <source>
        <dbReference type="EMBL" id="KAK8238296.1"/>
    </source>
</evidence>
<feature type="repeat" description="ANK" evidence="6">
    <location>
        <begin position="1046"/>
        <end position="1073"/>
    </location>
</feature>
<dbReference type="Gene3D" id="1.25.40.20">
    <property type="entry name" value="Ankyrin repeat-containing domain"/>
    <property type="match status" value="3"/>
</dbReference>
<accession>A0ABR1YTK2</accession>
<protein>
    <submittedName>
        <fullName evidence="9">Ankyrin repeat-containing domain protein</fullName>
    </submittedName>
</protein>
<dbReference type="SMART" id="SM00248">
    <property type="entry name" value="ANK"/>
    <property type="match status" value="18"/>
</dbReference>
<dbReference type="InterPro" id="IPR036770">
    <property type="entry name" value="Ankyrin_rpt-contain_sf"/>
</dbReference>
<comment type="caution">
    <text evidence="9">The sequence shown here is derived from an EMBL/GenBank/DDBJ whole genome shotgun (WGS) entry which is preliminary data.</text>
</comment>
<evidence type="ECO:0000256" key="6">
    <source>
        <dbReference type="PROSITE-ProRule" id="PRU00023"/>
    </source>
</evidence>
<feature type="repeat" description="ANK" evidence="6">
    <location>
        <begin position="943"/>
        <end position="975"/>
    </location>
</feature>
<feature type="compositionally biased region" description="Acidic residues" evidence="7">
    <location>
        <begin position="1664"/>
        <end position="1697"/>
    </location>
</feature>
<feature type="repeat" description="ANK" evidence="6">
    <location>
        <begin position="910"/>
        <end position="942"/>
    </location>
</feature>
<dbReference type="InterPro" id="IPR000433">
    <property type="entry name" value="Znf_ZZ"/>
</dbReference>
<dbReference type="PRINTS" id="PR01415">
    <property type="entry name" value="ANKYRIN"/>
</dbReference>
<dbReference type="InterPro" id="IPR002110">
    <property type="entry name" value="Ankyrin_rpt"/>
</dbReference>
<evidence type="ECO:0000313" key="10">
    <source>
        <dbReference type="Proteomes" id="UP001492380"/>
    </source>
</evidence>
<reference evidence="9 10" key="1">
    <citation type="submission" date="2024-04" db="EMBL/GenBank/DDBJ databases">
        <title>Phyllosticta paracitricarpa is synonymous to the EU quarantine fungus P. citricarpa based on phylogenomic analyses.</title>
        <authorList>
            <consortium name="Lawrence Berkeley National Laboratory"/>
            <person name="Van Ingen-Buijs V.A."/>
            <person name="Van Westerhoven A.C."/>
            <person name="Haridas S."/>
            <person name="Skiadas P."/>
            <person name="Martin F."/>
            <person name="Groenewald J.Z."/>
            <person name="Crous P.W."/>
            <person name="Seidl M.F."/>
        </authorList>
    </citation>
    <scope>NUCLEOTIDE SEQUENCE [LARGE SCALE GENOMIC DNA]</scope>
    <source>
        <strain evidence="9 10">CBS 123374</strain>
    </source>
</reference>
<sequence>MEEAQDDSLCAYGLDGMTEKMVAGEIDCVTVHGLHGDRRHSWKAQDSQETNMISEIAGENARILKFGFDALQMEDGVYCANGIAREATKLLDQLTEARKVLHREPQADDSKSTFRTIVFVAHDIGGSIVQQVREFTQSARRTSDHRRPSIKLDWLPTKMTYFHAQNFCLQDMEDSMTRLVFSGSKLPSNDILYSIKCLAKSVMESIEASVESKILLRANIVTIFSENKNPARIFDEYMMTTDLGCETRIAIDEEHARLISLSRVSDKWSSLRHKISDVKRSFNSCDPSDAEASEQMVLKHAYQDFLVSLSPTLESYTTPDYRCGGLQWLTAHEKFMKWQKNPHSDILIIERPEAESGRVAELIYRTISEKSERLPIKTFFRFDRHDDRRNSLRAFAARVVAGWVTSNVFLDSIWILELTRFIEQRGFTNWDLLSLLIKMRTFDAWEETIFMLDNAEQCHDLAPMFWSHMAYLSETRDHPWKFILLTDSRDHLVDDWVMSWPCINTCTDAEGPMESHSVAEMNLDSATGRAADTKSNLDLLIPTPDIDPSTIMENILRGLSVEKQKFVERTIRWITFAFRPLSIKELASALTFEEKFESTGLIGTGNSTPSTPSSLIKDLGQLLQGLFVINHEIRFLNPRLQDVFREQNNFWHKDEPHEQIAKICLKYLATSDCQESFNRLCATRHGPLSVPLFTPQDSLASYAAEYWPRHANLAIGSEDIPACIDEFFQDGGALRAWEEARWFMSEPMTRTTQCYKSVLPLLSSTGLERVPIPPSSDHVDNRHALIEATRNGNHETVKLLLNSVEVDSQAAQATLLAASTFANEEFQIDLVLRFSSLEQLTWPQLLILRASWLGQYRLAELLLDRDIDLAIDHETFLQQGPLHLAARNGHLEVAELIIGHDPSLVHQRADEISPLDFAARFGHPSIVKLLLDCGAEKHAWTSKSNRPLSSACFDGKHAAARVLLENGADPNLPDPKGLWPPLTVAAGEGYLRCVDLLLEYEAIVDTETAGGTPLYQAVSNKNTDVCRMLLAHGADASYSGASGPVLAVAAGKNSIEMVKLLVEYGADVNFRIKEEDFTALHHAIADSASMEIIEFLLEKGADPNLRTPEEAPLYHAVFRRNVELIRLLIEQGANVNILAGKSNWTPLQAAYKDPIITKMLLDSGAEINAMAEDTGHSALMLAAMFNEPEVVEILLQNNADVNLRGVSSQHPYRYDCTALSAAVSHGHVQVARMLLEAGANVNYHDKYYSVLRDAAATSEDMLRTIMEFRPDLTVETEPGRSALHWQTLLSNVKILVHGGIEIDHVDDSGATPLCHAAAHGNPDVVQFLLKKGASIKTSSKRGSVLHWACRYGSLETVKLLVEAGADVHRVHPEVGSVLYVACEQPLHSSSEFWEESDRKGRSVIQYLLEECEKKPNINRTGGPFGYPLSAACMICSSTTVDFLLQHGAKIDVHDEFGRYPIHLAARADKENFELLRGKGAGLYCLDKSRRNILHFAVQSGRADLTKSVLKATDGLLNVTDAHGWTPLHFAARGFVPFRSPLNAGWNAEVIKLLVEEGADPWAESHGDGQDWSPLRTARYHGAPQEILKILRPREKDTQDGKHWDESRHQSRKAARTRAYCDCCLFDILGFRYKCLDCDDFDLCYMCIRDAGIVHAGHPFTEMGPEFEQDNSESSDHAESEEESDNDGEYDESEDTDAESERGSAGDGNPRGEDGAAEENHE</sequence>
<keyword evidence="2" id="KW-0677">Repeat</keyword>
<proteinExistence type="predicted"/>
<organism evidence="9 10">
    <name type="scientific">Phyllosticta capitalensis</name>
    <dbReference type="NCBI Taxonomy" id="121624"/>
    <lineage>
        <taxon>Eukaryota</taxon>
        <taxon>Fungi</taxon>
        <taxon>Dikarya</taxon>
        <taxon>Ascomycota</taxon>
        <taxon>Pezizomycotina</taxon>
        <taxon>Dothideomycetes</taxon>
        <taxon>Dothideomycetes incertae sedis</taxon>
        <taxon>Botryosphaeriales</taxon>
        <taxon>Phyllostictaceae</taxon>
        <taxon>Phyllosticta</taxon>
    </lineage>
</organism>
<dbReference type="Pfam" id="PF00569">
    <property type="entry name" value="ZZ"/>
    <property type="match status" value="1"/>
</dbReference>
<dbReference type="Pfam" id="PF12796">
    <property type="entry name" value="Ank_2"/>
    <property type="match status" value="6"/>
</dbReference>
<feature type="domain" description="ZZ-type" evidence="8">
    <location>
        <begin position="1620"/>
        <end position="1646"/>
    </location>
</feature>
<dbReference type="Pfam" id="PF00023">
    <property type="entry name" value="Ank"/>
    <property type="match status" value="1"/>
</dbReference>
<evidence type="ECO:0000256" key="7">
    <source>
        <dbReference type="SAM" id="MobiDB-lite"/>
    </source>
</evidence>
<dbReference type="PROSITE" id="PS01357">
    <property type="entry name" value="ZF_ZZ_1"/>
    <property type="match status" value="1"/>
</dbReference>
<feature type="repeat" description="ANK" evidence="6">
    <location>
        <begin position="1174"/>
        <end position="1206"/>
    </location>
</feature>
<feature type="repeat" description="ANK" evidence="6">
    <location>
        <begin position="1340"/>
        <end position="1372"/>
    </location>
</feature>
<dbReference type="PROSITE" id="PS50088">
    <property type="entry name" value="ANK_REPEAT"/>
    <property type="match status" value="10"/>
</dbReference>
<feature type="compositionally biased region" description="Basic and acidic residues" evidence="7">
    <location>
        <begin position="1591"/>
        <end position="1608"/>
    </location>
</feature>